<dbReference type="AlphaFoldDB" id="A0A445B399"/>
<evidence type="ECO:0000313" key="2">
    <source>
        <dbReference type="Proteomes" id="UP000289738"/>
    </source>
</evidence>
<keyword evidence="2" id="KW-1185">Reference proteome</keyword>
<name>A0A445B399_ARAHY</name>
<dbReference type="STRING" id="3818.A0A445B399"/>
<reference evidence="1 2" key="1">
    <citation type="submission" date="2019-01" db="EMBL/GenBank/DDBJ databases">
        <title>Sequencing of cultivated peanut Arachis hypogaea provides insights into genome evolution and oil improvement.</title>
        <authorList>
            <person name="Chen X."/>
        </authorList>
    </citation>
    <scope>NUCLEOTIDE SEQUENCE [LARGE SCALE GENOMIC DNA]</scope>
    <source>
        <strain evidence="2">cv. Fuhuasheng</strain>
        <tissue evidence="1">Leaves</tissue>
    </source>
</reference>
<accession>A0A445B399</accession>
<sequence length="617" mass="71502">MAGIHKIADINLTIDNLCVRIRVLQLWTLPSYENSPLPYSIEMVWLDEDNAICVVLATITHIMDIPDWWYDQCECNTSTYAFTKTFKCSSCGRLPFSITPSKYRIKLGIIDDFDCACFVKGDLLDTPTLLLNLIDKTFLFIVEVQISDNPHFSPSYKVKKMTDNVDLINKFKETHPIQIDVDYTGGLLPISKTFSIIEGEKVEGAKLWPVMNLNCWKMLLHQLSDYPRSRKNRRWKEIPQLARRLRLRKKLENLDAHYLSACETVWRTLAYDIHQMWPSMMRLTFHLPGEQNIIFKDDDDLEEIVEEEEEKCTIFLAWMEANKKLEAGQTLTYGEFPNQFVYDRESREWHPCKIGYSIGRLNYVPPGTCDIYYMRILLAVQRGCTTYEYIRTVNGIIYSNFQDACYSMGLLCDDRKFIVAINEVAELASGHQLRKLFAMLLISNSNSNPERVWNATWTLLADGILYERRKALKNQRLNMTHDELKNLCLIEIDEKMSNSNARSLRDYQLMPYSEMSGVRLFQNKLIEKDLAYDTNELQSRAILAPTLESVEKSVEKVNDFVLTIFPGIEKEFEMKCVTRSTTSYANCFSNEPVHRTGLTLVVIQIGSLYADVALIRT</sequence>
<dbReference type="Proteomes" id="UP000289738">
    <property type="component" value="Chromosome A10"/>
</dbReference>
<comment type="caution">
    <text evidence="1">The sequence shown here is derived from an EMBL/GenBank/DDBJ whole genome shotgun (WGS) entry which is preliminary data.</text>
</comment>
<dbReference type="PANTHER" id="PTHR10492:SF74">
    <property type="entry name" value="ATP-DEPENDENT DNA HELICASE"/>
    <property type="match status" value="1"/>
</dbReference>
<dbReference type="InterPro" id="IPR012340">
    <property type="entry name" value="NA-bd_OB-fold"/>
</dbReference>
<protein>
    <submittedName>
        <fullName evidence="1">Uncharacterized protein</fullName>
    </submittedName>
</protein>
<dbReference type="Gene3D" id="2.40.50.140">
    <property type="entry name" value="Nucleic acid-binding proteins"/>
    <property type="match status" value="1"/>
</dbReference>
<organism evidence="1 2">
    <name type="scientific">Arachis hypogaea</name>
    <name type="common">Peanut</name>
    <dbReference type="NCBI Taxonomy" id="3818"/>
    <lineage>
        <taxon>Eukaryota</taxon>
        <taxon>Viridiplantae</taxon>
        <taxon>Streptophyta</taxon>
        <taxon>Embryophyta</taxon>
        <taxon>Tracheophyta</taxon>
        <taxon>Spermatophyta</taxon>
        <taxon>Magnoliopsida</taxon>
        <taxon>eudicotyledons</taxon>
        <taxon>Gunneridae</taxon>
        <taxon>Pentapetalae</taxon>
        <taxon>rosids</taxon>
        <taxon>fabids</taxon>
        <taxon>Fabales</taxon>
        <taxon>Fabaceae</taxon>
        <taxon>Papilionoideae</taxon>
        <taxon>50 kb inversion clade</taxon>
        <taxon>dalbergioids sensu lato</taxon>
        <taxon>Dalbergieae</taxon>
        <taxon>Pterocarpus clade</taxon>
        <taxon>Arachis</taxon>
    </lineage>
</organism>
<proteinExistence type="predicted"/>
<gene>
    <name evidence="1" type="ORF">Ahy_A10g047729</name>
</gene>
<dbReference type="PANTHER" id="PTHR10492">
    <property type="match status" value="1"/>
</dbReference>
<evidence type="ECO:0000313" key="1">
    <source>
        <dbReference type="EMBL" id="RYR33164.1"/>
    </source>
</evidence>
<dbReference type="EMBL" id="SDMP01000010">
    <property type="protein sequence ID" value="RYR33164.1"/>
    <property type="molecule type" value="Genomic_DNA"/>
</dbReference>